<sequence length="412" mass="45995">MVGIHVEGPDENSTITLPSSTHVRRSRSDSSQFVPSKPGFLSSNKTLQVDGIHNTDLLARQKSDSASYLRVLEPQSLKKTASAGLGWLQELWKGRTNDKSIGPTLTSKYDIVKRRIGSGTTSQIQLVRKIGDESKRVLAVKLFYKKWRDSGDLEARVGEEFCLASGLNHKNVIKVHELIQDDLGHWCQVMDYCPGGDLRCVIQDGFLNRPEIDCCFRQLIDGVAYMHSMGIAHRDIKPDNILIDDDCVLKLTDFGCSEAFYDSAHISCNKTCGILGSEPYMAPEILEGQQQTTTVSTYDPRLADIWACGIVYLVMSFGSIPFKIANESRDKAYAQYLSTRLTKEGYPPFKTLSKGCRELLLKILDPNVDTRATMSEIVNDPWFSSTEVCIKGQATSSFHLHFSQDYCPTNSL</sequence>
<protein>
    <submittedName>
        <fullName evidence="1">Uncharacterized protein</fullName>
    </submittedName>
</protein>
<organism evidence="1 2">
    <name type="scientific">Entomophthora muscae</name>
    <dbReference type="NCBI Taxonomy" id="34485"/>
    <lineage>
        <taxon>Eukaryota</taxon>
        <taxon>Fungi</taxon>
        <taxon>Fungi incertae sedis</taxon>
        <taxon>Zoopagomycota</taxon>
        <taxon>Entomophthoromycotina</taxon>
        <taxon>Entomophthoromycetes</taxon>
        <taxon>Entomophthorales</taxon>
        <taxon>Entomophthoraceae</taxon>
        <taxon>Entomophthora</taxon>
    </lineage>
</organism>
<evidence type="ECO:0000313" key="1">
    <source>
        <dbReference type="EMBL" id="KAJ9085015.1"/>
    </source>
</evidence>
<keyword evidence="2" id="KW-1185">Reference proteome</keyword>
<gene>
    <name evidence="1" type="ORF">DSO57_1018169</name>
</gene>
<dbReference type="Proteomes" id="UP001165960">
    <property type="component" value="Unassembled WGS sequence"/>
</dbReference>
<proteinExistence type="predicted"/>
<reference evidence="1" key="1">
    <citation type="submission" date="2022-04" db="EMBL/GenBank/DDBJ databases">
        <title>Genome of the entomopathogenic fungus Entomophthora muscae.</title>
        <authorList>
            <person name="Elya C."/>
            <person name="Lovett B.R."/>
            <person name="Lee E."/>
            <person name="Macias A.M."/>
            <person name="Hajek A.E."/>
            <person name="De Bivort B.L."/>
            <person name="Kasson M.T."/>
            <person name="De Fine Licht H.H."/>
            <person name="Stajich J.E."/>
        </authorList>
    </citation>
    <scope>NUCLEOTIDE SEQUENCE</scope>
    <source>
        <strain evidence="1">Berkeley</strain>
    </source>
</reference>
<name>A0ACC2UD77_9FUNG</name>
<dbReference type="EMBL" id="QTSX02000788">
    <property type="protein sequence ID" value="KAJ9085015.1"/>
    <property type="molecule type" value="Genomic_DNA"/>
</dbReference>
<accession>A0ACC2UD77</accession>
<comment type="caution">
    <text evidence="1">The sequence shown here is derived from an EMBL/GenBank/DDBJ whole genome shotgun (WGS) entry which is preliminary data.</text>
</comment>
<evidence type="ECO:0000313" key="2">
    <source>
        <dbReference type="Proteomes" id="UP001165960"/>
    </source>
</evidence>